<keyword evidence="3 5" id="KW-0170">Cobalt</keyword>
<dbReference type="EMBL" id="BLVO01000016">
    <property type="protein sequence ID" value="GFM34745.1"/>
    <property type="molecule type" value="Genomic_DNA"/>
</dbReference>
<comment type="caution">
    <text evidence="6">The sequence shown here is derived from an EMBL/GenBank/DDBJ whole genome shotgun (WGS) entry which is preliminary data.</text>
</comment>
<sequence length="253" mass="27875">MLLPDLVERNAWSYLKEFTDARIAIGRSGVSIPTREVLRFQLAHAQARDAVLQPLDTKRLYDDLEVMEQRIVVVKSKVTNRTEYLRRPDLGRQLSASGAERLAALAASQAAEPDIALVFSEGLSSIAIQNNLVPFLKVFRENVMEGVRYSPLVHVEQGRVAAGDAVAAILGAKVVVMLIGERPGLTSPDSMGIYMTYDARPGTTDERRNCISNIRPAGQSYAQAAETLHYLLRESLRRGISGVDLKDDQVAVE</sequence>
<dbReference type="InterPro" id="IPR009246">
    <property type="entry name" value="EutC"/>
</dbReference>
<evidence type="ECO:0000256" key="2">
    <source>
        <dbReference type="ARBA" id="ARBA00023239"/>
    </source>
</evidence>
<dbReference type="Gene3D" id="1.10.30.40">
    <property type="entry name" value="Ethanolamine ammonia-lyase light chain (EutC), N-terminal domain"/>
    <property type="match status" value="1"/>
</dbReference>
<dbReference type="PANTHER" id="PTHR39330:SF1">
    <property type="entry name" value="ETHANOLAMINE AMMONIA-LYASE SMALL SUBUNIT"/>
    <property type="match status" value="1"/>
</dbReference>
<dbReference type="GO" id="GO:0009350">
    <property type="term" value="C:ethanolamine ammonia-lyase complex"/>
    <property type="evidence" value="ECO:0007669"/>
    <property type="project" value="UniProtKB-UniRule"/>
</dbReference>
<dbReference type="Pfam" id="PF05985">
    <property type="entry name" value="EutC"/>
    <property type="match status" value="1"/>
</dbReference>
<dbReference type="GO" id="GO:0031419">
    <property type="term" value="F:cobalamin binding"/>
    <property type="evidence" value="ECO:0007669"/>
    <property type="project" value="UniProtKB-UniRule"/>
</dbReference>
<dbReference type="NCBIfam" id="NF003971">
    <property type="entry name" value="PRK05465.1"/>
    <property type="match status" value="1"/>
</dbReference>
<dbReference type="PANTHER" id="PTHR39330">
    <property type="entry name" value="ETHANOLAMINE AMMONIA-LYASE LIGHT CHAIN"/>
    <property type="match status" value="1"/>
</dbReference>
<evidence type="ECO:0000256" key="1">
    <source>
        <dbReference type="ARBA" id="ARBA00022628"/>
    </source>
</evidence>
<name>A0A7J0BNL6_9BACT</name>
<feature type="binding site" evidence="5">
    <location>
        <position position="181"/>
    </location>
    <ligand>
        <name>adenosylcob(III)alamin</name>
        <dbReference type="ChEBI" id="CHEBI:18408"/>
    </ligand>
</feature>
<dbReference type="UniPathway" id="UPA00560"/>
<dbReference type="InterPro" id="IPR042251">
    <property type="entry name" value="EutC_C"/>
</dbReference>
<dbReference type="EC" id="4.3.1.7" evidence="5"/>
<accession>A0A7J0BNL6</accession>
<dbReference type="PIRSF" id="PIRSF018982">
    <property type="entry name" value="EutC"/>
    <property type="match status" value="1"/>
</dbReference>
<evidence type="ECO:0000256" key="3">
    <source>
        <dbReference type="ARBA" id="ARBA00023285"/>
    </source>
</evidence>
<dbReference type="Proteomes" id="UP000503840">
    <property type="component" value="Unassembled WGS sequence"/>
</dbReference>
<comment type="subunit">
    <text evidence="5">The basic unit is a heterodimer which dimerizes to form tetramers. The heterotetramers trimerize; 6 large subunits form a core ring with 6 small subunits projecting outwards.</text>
</comment>
<evidence type="ECO:0000313" key="7">
    <source>
        <dbReference type="Proteomes" id="UP000503840"/>
    </source>
</evidence>
<proteinExistence type="inferred from homology"/>
<comment type="catalytic activity">
    <reaction evidence="5">
        <text>ethanolamine = acetaldehyde + NH4(+)</text>
        <dbReference type="Rhea" id="RHEA:15313"/>
        <dbReference type="ChEBI" id="CHEBI:15343"/>
        <dbReference type="ChEBI" id="CHEBI:28938"/>
        <dbReference type="ChEBI" id="CHEBI:57603"/>
        <dbReference type="EC" id="4.3.1.7"/>
    </reaction>
</comment>
<dbReference type="AlphaFoldDB" id="A0A7J0BNL6"/>
<comment type="similarity">
    <text evidence="5">Belongs to the EutC family.</text>
</comment>
<comment type="cofactor">
    <cofactor evidence="5">
        <name>adenosylcob(III)alamin</name>
        <dbReference type="ChEBI" id="CHEBI:18408"/>
    </cofactor>
    <text evidence="5">Binds between the large and small subunits.</text>
</comment>
<comment type="subcellular location">
    <subcellularLocation>
        <location evidence="5">Bacterial microcompartment</location>
    </subcellularLocation>
</comment>
<dbReference type="GO" id="GO:0031471">
    <property type="term" value="C:ethanolamine degradation polyhedral organelle"/>
    <property type="evidence" value="ECO:0007669"/>
    <property type="project" value="UniProtKB-UniRule"/>
</dbReference>
<protein>
    <recommendedName>
        <fullName evidence="5">Ethanolamine ammonia-lyase small subunit</fullName>
        <shortName evidence="5">EAL small subunit</shortName>
        <ecNumber evidence="5">4.3.1.7</ecNumber>
    </recommendedName>
</protein>
<evidence type="ECO:0000256" key="4">
    <source>
        <dbReference type="ARBA" id="ARBA00024446"/>
    </source>
</evidence>
<dbReference type="RefSeq" id="WP_174406409.1">
    <property type="nucleotide sequence ID" value="NZ_BLVO01000016.1"/>
</dbReference>
<comment type="function">
    <text evidence="5">Catalyzes the deamination of various vicinal amino-alcohols to oxo compounds. Allows this organism to utilize ethanolamine as the sole source of nitrogen and carbon in the presence of external vitamin B12.</text>
</comment>
<gene>
    <name evidence="5 6" type="primary">eutC</name>
    <name evidence="6" type="ORF">DSM101010T_31100</name>
</gene>
<dbReference type="InterPro" id="IPR042255">
    <property type="entry name" value="EutC_N"/>
</dbReference>
<dbReference type="GO" id="GO:0006520">
    <property type="term" value="P:amino acid metabolic process"/>
    <property type="evidence" value="ECO:0007669"/>
    <property type="project" value="InterPro"/>
</dbReference>
<keyword evidence="4 5" id="KW-1283">Bacterial microcompartment</keyword>
<evidence type="ECO:0000256" key="5">
    <source>
        <dbReference type="HAMAP-Rule" id="MF_00601"/>
    </source>
</evidence>
<feature type="binding site" evidence="5">
    <location>
        <position position="160"/>
    </location>
    <ligand>
        <name>adenosylcob(III)alamin</name>
        <dbReference type="ChEBI" id="CHEBI:18408"/>
    </ligand>
</feature>
<evidence type="ECO:0000313" key="6">
    <source>
        <dbReference type="EMBL" id="GFM34745.1"/>
    </source>
</evidence>
<comment type="pathway">
    <text evidence="5">Amine and polyamine degradation; ethanolamine degradation.</text>
</comment>
<keyword evidence="7" id="KW-1185">Reference proteome</keyword>
<feature type="binding site" evidence="5">
    <location>
        <position position="210"/>
    </location>
    <ligand>
        <name>adenosylcob(III)alamin</name>
        <dbReference type="ChEBI" id="CHEBI:18408"/>
    </ligand>
</feature>
<dbReference type="HAMAP" id="MF_00601">
    <property type="entry name" value="EutC"/>
    <property type="match status" value="1"/>
</dbReference>
<dbReference type="GO" id="GO:0046336">
    <property type="term" value="P:ethanolamine catabolic process"/>
    <property type="evidence" value="ECO:0007669"/>
    <property type="project" value="UniProtKB-UniRule"/>
</dbReference>
<keyword evidence="2 5" id="KW-0456">Lyase</keyword>
<dbReference type="Gene3D" id="3.40.50.11240">
    <property type="entry name" value="Ethanolamine ammonia-lyase light chain (EutC)"/>
    <property type="match status" value="1"/>
</dbReference>
<reference evidence="6 7" key="1">
    <citation type="submission" date="2020-05" db="EMBL/GenBank/DDBJ databases">
        <title>Draft genome sequence of Desulfovibrio sp. strain HN2T.</title>
        <authorList>
            <person name="Ueno A."/>
            <person name="Tamazawa S."/>
            <person name="Tamamura S."/>
            <person name="Murakami T."/>
            <person name="Kiyama T."/>
            <person name="Inomata H."/>
            <person name="Amano Y."/>
            <person name="Miyakawa K."/>
            <person name="Tamaki H."/>
            <person name="Naganuma T."/>
            <person name="Kaneko K."/>
        </authorList>
    </citation>
    <scope>NUCLEOTIDE SEQUENCE [LARGE SCALE GENOMIC DNA]</scope>
    <source>
        <strain evidence="6 7">HN2</strain>
    </source>
</reference>
<dbReference type="GO" id="GO:0008851">
    <property type="term" value="F:ethanolamine ammonia-lyase activity"/>
    <property type="evidence" value="ECO:0007669"/>
    <property type="project" value="UniProtKB-UniRule"/>
</dbReference>
<keyword evidence="1 5" id="KW-0846">Cobalamin</keyword>
<organism evidence="6 7">
    <name type="scientific">Desulfovibrio subterraneus</name>
    <dbReference type="NCBI Taxonomy" id="2718620"/>
    <lineage>
        <taxon>Bacteria</taxon>
        <taxon>Pseudomonadati</taxon>
        <taxon>Thermodesulfobacteriota</taxon>
        <taxon>Desulfovibrionia</taxon>
        <taxon>Desulfovibrionales</taxon>
        <taxon>Desulfovibrionaceae</taxon>
        <taxon>Desulfovibrio</taxon>
    </lineage>
</organism>